<evidence type="ECO:0000313" key="4">
    <source>
        <dbReference type="EMBL" id="CCX05055.1"/>
    </source>
</evidence>
<dbReference type="GO" id="GO:0005576">
    <property type="term" value="C:extracellular region"/>
    <property type="evidence" value="ECO:0007669"/>
    <property type="project" value="InterPro"/>
</dbReference>
<reference evidence="4 5" key="1">
    <citation type="journal article" date="2013" name="PLoS Genet.">
        <title>The genome and development-dependent transcriptomes of Pyronema confluens: a window into fungal evolution.</title>
        <authorList>
            <person name="Traeger S."/>
            <person name="Altegoer F."/>
            <person name="Freitag M."/>
            <person name="Gabaldon T."/>
            <person name="Kempken F."/>
            <person name="Kumar A."/>
            <person name="Marcet-Houben M."/>
            <person name="Poggeler S."/>
            <person name="Stajich J.E."/>
            <person name="Nowrousian M."/>
        </authorList>
    </citation>
    <scope>NUCLEOTIDE SEQUENCE [LARGE SCALE GENOMIC DNA]</scope>
    <source>
        <strain evidence="5">CBS 100304</strain>
        <tissue evidence="4">Vegetative mycelium</tissue>
    </source>
</reference>
<proteinExistence type="predicted"/>
<sequence>MNFFALSLSLLSITSSALGYQAGMKDGFLNTHNRARGEHGVGGMYWDNNLAAGAQLWANRCQFAHSRGNYGENLAMGHRTASLAVQEWVNERSSYNYNYGDFSAATGHFTQVVWKGSTRLGCGARLCGRQWLYVCRYQSPGNFRGRFQANVFPRRGGAVYRRTNGTETVEYEHTEEEHADADGEWEDETAWVADEE</sequence>
<dbReference type="SUPFAM" id="SSF55797">
    <property type="entry name" value="PR-1-like"/>
    <property type="match status" value="1"/>
</dbReference>
<dbReference type="InterPro" id="IPR035940">
    <property type="entry name" value="CAP_sf"/>
</dbReference>
<dbReference type="STRING" id="1076935.U4L4T3"/>
<dbReference type="EMBL" id="HF935229">
    <property type="protein sequence ID" value="CCX05055.1"/>
    <property type="molecule type" value="Genomic_DNA"/>
</dbReference>
<gene>
    <name evidence="4" type="ORF">PCON_04544</name>
</gene>
<organism evidence="4 5">
    <name type="scientific">Pyronema omphalodes (strain CBS 100304)</name>
    <name type="common">Pyronema confluens</name>
    <dbReference type="NCBI Taxonomy" id="1076935"/>
    <lineage>
        <taxon>Eukaryota</taxon>
        <taxon>Fungi</taxon>
        <taxon>Dikarya</taxon>
        <taxon>Ascomycota</taxon>
        <taxon>Pezizomycotina</taxon>
        <taxon>Pezizomycetes</taxon>
        <taxon>Pezizales</taxon>
        <taxon>Pyronemataceae</taxon>
        <taxon>Pyronema</taxon>
    </lineage>
</organism>
<evidence type="ECO:0000313" key="5">
    <source>
        <dbReference type="Proteomes" id="UP000018144"/>
    </source>
</evidence>
<feature type="signal peptide" evidence="2">
    <location>
        <begin position="1"/>
        <end position="19"/>
    </location>
</feature>
<dbReference type="Gene3D" id="3.40.33.10">
    <property type="entry name" value="CAP"/>
    <property type="match status" value="1"/>
</dbReference>
<evidence type="ECO:0000256" key="1">
    <source>
        <dbReference type="SAM" id="MobiDB-lite"/>
    </source>
</evidence>
<dbReference type="InterPro" id="IPR014044">
    <property type="entry name" value="CAP_dom"/>
</dbReference>
<dbReference type="OrthoDB" id="337038at2759"/>
<feature type="chain" id="PRO_5004651123" evidence="2">
    <location>
        <begin position="20"/>
        <end position="196"/>
    </location>
</feature>
<feature type="compositionally biased region" description="Acidic residues" evidence="1">
    <location>
        <begin position="177"/>
        <end position="196"/>
    </location>
</feature>
<dbReference type="InterPro" id="IPR018244">
    <property type="entry name" value="Allrgn_V5/Tpx1_CS"/>
</dbReference>
<dbReference type="eggNOG" id="KOG3017">
    <property type="taxonomic scope" value="Eukaryota"/>
</dbReference>
<dbReference type="InterPro" id="IPR001283">
    <property type="entry name" value="CRISP-related"/>
</dbReference>
<evidence type="ECO:0000259" key="3">
    <source>
        <dbReference type="SMART" id="SM00198"/>
    </source>
</evidence>
<dbReference type="SMART" id="SM00198">
    <property type="entry name" value="SCP"/>
    <property type="match status" value="1"/>
</dbReference>
<dbReference type="Pfam" id="PF00188">
    <property type="entry name" value="CAP"/>
    <property type="match status" value="1"/>
</dbReference>
<dbReference type="Proteomes" id="UP000018144">
    <property type="component" value="Unassembled WGS sequence"/>
</dbReference>
<name>U4L4T3_PYROM</name>
<dbReference type="AlphaFoldDB" id="U4L4T3"/>
<accession>U4L4T3</accession>
<feature type="region of interest" description="Disordered" evidence="1">
    <location>
        <begin position="173"/>
        <end position="196"/>
    </location>
</feature>
<dbReference type="PANTHER" id="PTHR10334">
    <property type="entry name" value="CYSTEINE-RICH SECRETORY PROTEIN-RELATED"/>
    <property type="match status" value="1"/>
</dbReference>
<protein>
    <submittedName>
        <fullName evidence="4">Similar to Protein PRY2 acc. no. P36110</fullName>
    </submittedName>
</protein>
<dbReference type="OMA" id="YVYPHNA"/>
<evidence type="ECO:0000256" key="2">
    <source>
        <dbReference type="SAM" id="SignalP"/>
    </source>
</evidence>
<keyword evidence="5" id="KW-1185">Reference proteome</keyword>
<keyword evidence="2" id="KW-0732">Signal</keyword>
<dbReference type="PROSITE" id="PS01009">
    <property type="entry name" value="CRISP_1"/>
    <property type="match status" value="1"/>
</dbReference>
<dbReference type="PRINTS" id="PR00837">
    <property type="entry name" value="V5TPXLIKE"/>
</dbReference>
<feature type="domain" description="SCP" evidence="3">
    <location>
        <begin position="23"/>
        <end position="145"/>
    </location>
</feature>